<evidence type="ECO:0000313" key="4">
    <source>
        <dbReference type="Proteomes" id="UP000244810"/>
    </source>
</evidence>
<dbReference type="PANTHER" id="PTHR43377:SF1">
    <property type="entry name" value="BILIVERDIN REDUCTASE A"/>
    <property type="match status" value="1"/>
</dbReference>
<dbReference type="InterPro" id="IPR055170">
    <property type="entry name" value="GFO_IDH_MocA-like_dom"/>
</dbReference>
<dbReference type="Proteomes" id="UP000244810">
    <property type="component" value="Unassembled WGS sequence"/>
</dbReference>
<accession>A0A2T7UK95</accession>
<evidence type="ECO:0000259" key="2">
    <source>
        <dbReference type="Pfam" id="PF22725"/>
    </source>
</evidence>
<reference evidence="3 4" key="1">
    <citation type="journal article" date="2011" name="Syst. Appl. Microbiol.">
        <title>Defluviimonas denitrificans gen. nov., sp. nov., and Pararhodobacter aggregans gen. nov., sp. nov., non-phototrophic Rhodobacteraceae from the biofilter of a marine aquaculture.</title>
        <authorList>
            <person name="Foesel B.U."/>
            <person name="Drake H.L."/>
            <person name="Schramm A."/>
        </authorList>
    </citation>
    <scope>NUCLEOTIDE SEQUENCE [LARGE SCALE GENOMIC DNA]</scope>
    <source>
        <strain evidence="3 4">D1-19</strain>
    </source>
</reference>
<dbReference type="SUPFAM" id="SSF55347">
    <property type="entry name" value="Glyceraldehyde-3-phosphate dehydrogenase-like, C-terminal domain"/>
    <property type="match status" value="1"/>
</dbReference>
<dbReference type="SUPFAM" id="SSF51735">
    <property type="entry name" value="NAD(P)-binding Rossmann-fold domains"/>
    <property type="match status" value="1"/>
</dbReference>
<comment type="caution">
    <text evidence="3">The sequence shown here is derived from an EMBL/GenBank/DDBJ whole genome shotgun (WGS) entry which is preliminary data.</text>
</comment>
<dbReference type="Gene3D" id="3.40.50.720">
    <property type="entry name" value="NAD(P)-binding Rossmann-like Domain"/>
    <property type="match status" value="1"/>
</dbReference>
<dbReference type="InterPro" id="IPR036291">
    <property type="entry name" value="NAD(P)-bd_dom_sf"/>
</dbReference>
<dbReference type="Pfam" id="PF22725">
    <property type="entry name" value="GFO_IDH_MocA_C3"/>
    <property type="match status" value="1"/>
</dbReference>
<dbReference type="AlphaFoldDB" id="A0A2T7UK95"/>
<dbReference type="EMBL" id="QDDR01000018">
    <property type="protein sequence ID" value="PVE45076.1"/>
    <property type="molecule type" value="Genomic_DNA"/>
</dbReference>
<proteinExistence type="predicted"/>
<evidence type="ECO:0000313" key="3">
    <source>
        <dbReference type="EMBL" id="PVE45076.1"/>
    </source>
</evidence>
<dbReference type="OrthoDB" id="9815825at2"/>
<protein>
    <submittedName>
        <fullName evidence="3">4,5-dihydroxyphthalate dehydrogenase</fullName>
    </submittedName>
</protein>
<dbReference type="InterPro" id="IPR000683">
    <property type="entry name" value="Gfo/Idh/MocA-like_OxRdtase_N"/>
</dbReference>
<gene>
    <name evidence="3" type="ORF">DDE23_23175</name>
</gene>
<dbReference type="Pfam" id="PF01408">
    <property type="entry name" value="GFO_IDH_MocA"/>
    <property type="match status" value="1"/>
</dbReference>
<dbReference type="Gene3D" id="3.30.360.10">
    <property type="entry name" value="Dihydrodipicolinate Reductase, domain 2"/>
    <property type="match status" value="1"/>
</dbReference>
<keyword evidence="4" id="KW-1185">Reference proteome</keyword>
<organism evidence="3 4">
    <name type="scientific">Pararhodobacter aggregans</name>
    <dbReference type="NCBI Taxonomy" id="404875"/>
    <lineage>
        <taxon>Bacteria</taxon>
        <taxon>Pseudomonadati</taxon>
        <taxon>Pseudomonadota</taxon>
        <taxon>Alphaproteobacteria</taxon>
        <taxon>Rhodobacterales</taxon>
        <taxon>Paracoccaceae</taxon>
        <taxon>Pararhodobacter</taxon>
    </lineage>
</organism>
<dbReference type="RefSeq" id="WP_107750925.1">
    <property type="nucleotide sequence ID" value="NZ_QBKF01000003.1"/>
</dbReference>
<feature type="domain" description="GFO/IDH/MocA-like oxidoreductase" evidence="2">
    <location>
        <begin position="133"/>
        <end position="244"/>
    </location>
</feature>
<name>A0A2T7UK95_9RHOB</name>
<sequence length="393" mass="41618">MTSEPIRLGVAGLGRAFVLMLPSLRADPRLRLVAAASPSPREAAAFTAEFGGPCHADVAALCADPGVEAVYVATPHALHRAHVIAALEAGKHVLVEKPLAVTLADGLAMVEAARKANRHLIVGPSHSFDAPVALARQIIDSGEFGRLRMLQALNYTDFLYRPRRPEELRSDQGGGVIFSQGIHQIDIVRLLAGGMVTQVSAMTGAWDPQRPAEGAYAALMHFANGVFASLSYSGMAHFDSDVWMGNVGELGHDKPADSYGAARRALASTTPADEIALKEARTFGGGHQPAPARHHEHFGPILALCDRADLRLTPDGVEVSADTRREFRPCPLTAAPRAPVLDALVTALREGRAPVQTGAWGLASLEVCHAILASAASGQPQRLSHQITTGMEP</sequence>
<dbReference type="PANTHER" id="PTHR43377">
    <property type="entry name" value="BILIVERDIN REDUCTASE A"/>
    <property type="match status" value="1"/>
</dbReference>
<evidence type="ECO:0000259" key="1">
    <source>
        <dbReference type="Pfam" id="PF01408"/>
    </source>
</evidence>
<dbReference type="GO" id="GO:0000166">
    <property type="term" value="F:nucleotide binding"/>
    <property type="evidence" value="ECO:0007669"/>
    <property type="project" value="InterPro"/>
</dbReference>
<dbReference type="InterPro" id="IPR051450">
    <property type="entry name" value="Gfo/Idh/MocA_Oxidoreductases"/>
</dbReference>
<feature type="domain" description="Gfo/Idh/MocA-like oxidoreductase N-terminal" evidence="1">
    <location>
        <begin position="6"/>
        <end position="123"/>
    </location>
</feature>